<proteinExistence type="predicted"/>
<sequence length="53" mass="5952">MTHPKNRSSRFCCCLLVVVVPSERGLDQSANLPFCFRSLEPTRSASLVQPNRC</sequence>
<evidence type="ECO:0008006" key="3">
    <source>
        <dbReference type="Google" id="ProtNLM"/>
    </source>
</evidence>
<evidence type="ECO:0000313" key="1">
    <source>
        <dbReference type="EMBL" id="KAK1508448.1"/>
    </source>
</evidence>
<accession>A0ABQ9RN99</accession>
<organism evidence="1 2">
    <name type="scientific">Colletotrichum tamarilloi</name>
    <dbReference type="NCBI Taxonomy" id="1209934"/>
    <lineage>
        <taxon>Eukaryota</taxon>
        <taxon>Fungi</taxon>
        <taxon>Dikarya</taxon>
        <taxon>Ascomycota</taxon>
        <taxon>Pezizomycotina</taxon>
        <taxon>Sordariomycetes</taxon>
        <taxon>Hypocreomycetidae</taxon>
        <taxon>Glomerellales</taxon>
        <taxon>Glomerellaceae</taxon>
        <taxon>Colletotrichum</taxon>
        <taxon>Colletotrichum acutatum species complex</taxon>
    </lineage>
</organism>
<dbReference type="GeneID" id="85402511"/>
<reference evidence="1 2" key="1">
    <citation type="submission" date="2016-10" db="EMBL/GenBank/DDBJ databases">
        <title>The genome sequence of Colletotrichum fioriniae PJ7.</title>
        <authorList>
            <person name="Baroncelli R."/>
        </authorList>
    </citation>
    <scope>NUCLEOTIDE SEQUENCE [LARGE SCALE GENOMIC DNA]</scope>
    <source>
        <strain evidence="1 2">Tom-12</strain>
    </source>
</reference>
<comment type="caution">
    <text evidence="1">The sequence shown here is derived from an EMBL/GenBank/DDBJ whole genome shotgun (WGS) entry which is preliminary data.</text>
</comment>
<protein>
    <recommendedName>
        <fullName evidence="3">Secreted protein</fullName>
    </recommendedName>
</protein>
<dbReference type="RefSeq" id="XP_060386906.1">
    <property type="nucleotide sequence ID" value="XM_060518273.1"/>
</dbReference>
<dbReference type="Proteomes" id="UP001227543">
    <property type="component" value="Unassembled WGS sequence"/>
</dbReference>
<name>A0ABQ9RN99_9PEZI</name>
<evidence type="ECO:0000313" key="2">
    <source>
        <dbReference type="Proteomes" id="UP001227543"/>
    </source>
</evidence>
<gene>
    <name evidence="1" type="ORF">CTAM01_02234</name>
</gene>
<keyword evidence="2" id="KW-1185">Reference proteome</keyword>
<dbReference type="EMBL" id="MLFU01000005">
    <property type="protein sequence ID" value="KAK1508448.1"/>
    <property type="molecule type" value="Genomic_DNA"/>
</dbReference>